<dbReference type="VEuPathDB" id="FungiDB:QG37_07512"/>
<proteinExistence type="predicted"/>
<comment type="caution">
    <text evidence="1">The sequence shown here is derived from an EMBL/GenBank/DDBJ whole genome shotgun (WGS) entry which is preliminary data.</text>
</comment>
<evidence type="ECO:0000313" key="1">
    <source>
        <dbReference type="EMBL" id="KND96153.1"/>
    </source>
</evidence>
<name>A0A0L0NQ16_CANAR</name>
<protein>
    <submittedName>
        <fullName evidence="1">Uncharacterized protein</fullName>
    </submittedName>
</protein>
<evidence type="ECO:0000313" key="2">
    <source>
        <dbReference type="Proteomes" id="UP000037122"/>
    </source>
</evidence>
<organism evidence="1 2">
    <name type="scientific">Candidozyma auris</name>
    <name type="common">Yeast</name>
    <name type="synonym">Candida auris</name>
    <dbReference type="NCBI Taxonomy" id="498019"/>
    <lineage>
        <taxon>Eukaryota</taxon>
        <taxon>Fungi</taxon>
        <taxon>Dikarya</taxon>
        <taxon>Ascomycota</taxon>
        <taxon>Saccharomycotina</taxon>
        <taxon>Pichiomycetes</taxon>
        <taxon>Metschnikowiaceae</taxon>
        <taxon>Candidozyma</taxon>
    </lineage>
</organism>
<reference evidence="2" key="1">
    <citation type="journal article" date="2015" name="BMC Genomics">
        <title>Draft genome of a commonly misdiagnosed multidrug resistant pathogen Candida auris.</title>
        <authorList>
            <person name="Chatterjee S."/>
            <person name="Alampalli S.V."/>
            <person name="Nageshan R.K."/>
            <person name="Chettiar S.T."/>
            <person name="Joshi S."/>
            <person name="Tatu U.S."/>
        </authorList>
    </citation>
    <scope>NUCLEOTIDE SEQUENCE [LARGE SCALE GENOMIC DNA]</scope>
    <source>
        <strain evidence="2">6684</strain>
    </source>
</reference>
<gene>
    <name evidence="1" type="ORF">QG37_07512</name>
</gene>
<dbReference type="AlphaFoldDB" id="A0A0L0NQ16"/>
<dbReference type="EMBL" id="LGST01000058">
    <property type="protein sequence ID" value="KND96153.1"/>
    <property type="molecule type" value="Genomic_DNA"/>
</dbReference>
<dbReference type="Proteomes" id="UP000037122">
    <property type="component" value="Unassembled WGS sequence"/>
</dbReference>
<sequence length="93" mass="10236">MSPTGRGREWLILGKSVADAMRVRNAQSWVNGGADSQGGLEGSKKNMRSGGFKLHPSIELDIRFWGVFLWINGRHCWRSHSVCGSGEGMCEVT</sequence>
<accession>A0A0L0NQ16</accession>